<evidence type="ECO:0000256" key="2">
    <source>
        <dbReference type="ARBA" id="ARBA00008412"/>
    </source>
</evidence>
<dbReference type="PANTHER" id="PTHR23538:SF1">
    <property type="entry name" value="44.5 KD BACTERIOCHLOROPHYLL SYNTHASE SUBUNIT"/>
    <property type="match status" value="1"/>
</dbReference>
<feature type="transmembrane region" description="Helical" evidence="6">
    <location>
        <begin position="85"/>
        <end position="107"/>
    </location>
</feature>
<feature type="transmembrane region" description="Helical" evidence="6">
    <location>
        <begin position="183"/>
        <end position="205"/>
    </location>
</feature>
<feature type="transmembrane region" description="Helical" evidence="6">
    <location>
        <begin position="43"/>
        <end position="64"/>
    </location>
</feature>
<feature type="transmembrane region" description="Helical" evidence="6">
    <location>
        <begin position="336"/>
        <end position="362"/>
    </location>
</feature>
<proteinExistence type="inferred from homology"/>
<feature type="transmembrane region" description="Helical" evidence="6">
    <location>
        <begin position="374"/>
        <end position="398"/>
    </location>
</feature>
<dbReference type="OrthoDB" id="5800821at2"/>
<comment type="subcellular location">
    <subcellularLocation>
        <location evidence="1">Membrane</location>
        <topology evidence="1">Multi-pass membrane protein</topology>
    </subcellularLocation>
</comment>
<name>A0A502FU34_9SPHN</name>
<feature type="transmembrane region" description="Helical" evidence="6">
    <location>
        <begin position="113"/>
        <end position="139"/>
    </location>
</feature>
<dbReference type="CDD" id="cd06176">
    <property type="entry name" value="MFS_BCD_PucC-like"/>
    <property type="match status" value="1"/>
</dbReference>
<dbReference type="InterPro" id="IPR026036">
    <property type="entry name" value="PucC"/>
</dbReference>
<dbReference type="Pfam" id="PF03209">
    <property type="entry name" value="PUCC"/>
    <property type="match status" value="1"/>
</dbReference>
<comment type="caution">
    <text evidence="7">The sequence shown here is derived from an EMBL/GenBank/DDBJ whole genome shotgun (WGS) entry which is preliminary data.</text>
</comment>
<dbReference type="EMBL" id="RCZC01000003">
    <property type="protein sequence ID" value="TPG52899.1"/>
    <property type="molecule type" value="Genomic_DNA"/>
</dbReference>
<evidence type="ECO:0000256" key="4">
    <source>
        <dbReference type="ARBA" id="ARBA00022989"/>
    </source>
</evidence>
<feature type="transmembrane region" description="Helical" evidence="6">
    <location>
        <begin position="309"/>
        <end position="330"/>
    </location>
</feature>
<organism evidence="7 8">
    <name type="scientific">Sphingomonas glacialis</name>
    <dbReference type="NCBI Taxonomy" id="658225"/>
    <lineage>
        <taxon>Bacteria</taxon>
        <taxon>Pseudomonadati</taxon>
        <taxon>Pseudomonadota</taxon>
        <taxon>Alphaproteobacteria</taxon>
        <taxon>Sphingomonadales</taxon>
        <taxon>Sphingomonadaceae</taxon>
        <taxon>Sphingomonas</taxon>
    </lineage>
</organism>
<evidence type="ECO:0000256" key="3">
    <source>
        <dbReference type="ARBA" id="ARBA00022692"/>
    </source>
</evidence>
<keyword evidence="5 6" id="KW-0472">Membrane</keyword>
<protein>
    <submittedName>
        <fullName evidence="7">MFS transporter</fullName>
    </submittedName>
</protein>
<dbReference type="InterPro" id="IPR004896">
    <property type="entry name" value="PucC-rel"/>
</dbReference>
<feature type="transmembrane region" description="Helical" evidence="6">
    <location>
        <begin position="239"/>
        <end position="257"/>
    </location>
</feature>
<feature type="transmembrane region" description="Helical" evidence="6">
    <location>
        <begin position="151"/>
        <end position="171"/>
    </location>
</feature>
<dbReference type="AlphaFoldDB" id="A0A502FU34"/>
<sequence>MTRAGSGAGLVAGLGWLGIARLGLVQSAIGAIVMLATSLLNRVMVVEYALPAALPAGLVAWHYAVQLSRPLWGHGSDSGRRRTPWVIGGMAVLAGGAMLAVAAIGLVPQAPALGIAMAVLGFTLIGAGVGAAGTSLLAVLATRVAPERRAAAAAITWIMMVAGIAISAGVAGKLIDPFSFARLQAVVDGIAVGAFLLATLAIWGVEGTRVTPRTVMSAPPARLGPALAALWADRRARGFTGFVFLSMLAYAMQDLILEPFTGLRFGMTPSQSTQVSGIQHGGVLLGMILVGIGGGAYDARRGGGAMQRWIIGGCLGSALALAGLALAAQVGPGWPILANIFALGFANGVFAVAAIGAMMALAGADGDSQAGLRMGLWGAAQAIAFGLGGLTGAVAVDAGRALIGSLPETFMLVFGAEALLFVLAAAVSIDSPRRSAAPGREVTI</sequence>
<feature type="transmembrane region" description="Helical" evidence="6">
    <location>
        <begin position="410"/>
        <end position="429"/>
    </location>
</feature>
<evidence type="ECO:0000256" key="6">
    <source>
        <dbReference type="SAM" id="Phobius"/>
    </source>
</evidence>
<comment type="similarity">
    <text evidence="2">Belongs to the PucC family.</text>
</comment>
<keyword evidence="4 6" id="KW-1133">Transmembrane helix</keyword>
<dbReference type="GO" id="GO:0016020">
    <property type="term" value="C:membrane"/>
    <property type="evidence" value="ECO:0007669"/>
    <property type="project" value="UniProtKB-SubCell"/>
</dbReference>
<dbReference type="Gene3D" id="1.20.1250.20">
    <property type="entry name" value="MFS general substrate transporter like domains"/>
    <property type="match status" value="1"/>
</dbReference>
<reference evidence="7 8" key="1">
    <citation type="journal article" date="2019" name="Environ. Microbiol.">
        <title>Species interactions and distinct microbial communities in high Arctic permafrost affected cryosols are associated with the CH4 and CO2 gas fluxes.</title>
        <authorList>
            <person name="Altshuler I."/>
            <person name="Hamel J."/>
            <person name="Turney S."/>
            <person name="Magnuson E."/>
            <person name="Levesque R."/>
            <person name="Greer C."/>
            <person name="Whyte L.G."/>
        </authorList>
    </citation>
    <scope>NUCLEOTIDE SEQUENCE [LARGE SCALE GENOMIC DNA]</scope>
    <source>
        <strain evidence="7 8">E6.1</strain>
    </source>
</reference>
<dbReference type="InterPro" id="IPR036259">
    <property type="entry name" value="MFS_trans_sf"/>
</dbReference>
<evidence type="ECO:0000313" key="8">
    <source>
        <dbReference type="Proteomes" id="UP000319931"/>
    </source>
</evidence>
<dbReference type="SUPFAM" id="SSF103473">
    <property type="entry name" value="MFS general substrate transporter"/>
    <property type="match status" value="1"/>
</dbReference>
<dbReference type="PIRSF" id="PIRSF016565">
    <property type="entry name" value="PucC"/>
    <property type="match status" value="1"/>
</dbReference>
<dbReference type="RefSeq" id="WP_140850820.1">
    <property type="nucleotide sequence ID" value="NZ_RCZC01000003.1"/>
</dbReference>
<feature type="transmembrane region" description="Helical" evidence="6">
    <location>
        <begin position="277"/>
        <end position="297"/>
    </location>
</feature>
<evidence type="ECO:0000256" key="5">
    <source>
        <dbReference type="ARBA" id="ARBA00023136"/>
    </source>
</evidence>
<accession>A0A502FU34</accession>
<dbReference type="PANTHER" id="PTHR23538">
    <property type="entry name" value="44.5 KD BACTERIOCHLOROPHYLL SYNTHASE SUBUNIT"/>
    <property type="match status" value="1"/>
</dbReference>
<dbReference type="Proteomes" id="UP000319931">
    <property type="component" value="Unassembled WGS sequence"/>
</dbReference>
<evidence type="ECO:0000313" key="7">
    <source>
        <dbReference type="EMBL" id="TPG52899.1"/>
    </source>
</evidence>
<evidence type="ECO:0000256" key="1">
    <source>
        <dbReference type="ARBA" id="ARBA00004141"/>
    </source>
</evidence>
<gene>
    <name evidence="7" type="ORF">EAH76_13670</name>
</gene>
<keyword evidence="3 6" id="KW-0812">Transmembrane</keyword>
<keyword evidence="8" id="KW-1185">Reference proteome</keyword>